<name>A0A8S1HBF4_9PELO</name>
<dbReference type="Pfam" id="PF01484">
    <property type="entry name" value="Col_cuticle_N"/>
    <property type="match status" value="1"/>
</dbReference>
<feature type="region of interest" description="Disordered" evidence="4">
    <location>
        <begin position="122"/>
        <end position="143"/>
    </location>
</feature>
<sequence length="386" mass="40383">MSCSAKTAVQVSLVTSTTLLAFCLAAIVFTASEISDMFQKTDDDLKEWKHYADNAWKDMTEITLRRSRRSVRRFVKRHEDYAYANDFEPQQQQSGYYARDSYAVSSQCNCAAQAQNCPPGLPGVPGLRGTDGEPGYPGQDGAPGANGVALNAYEQAQPGCIVCPEGPPGLPGKNGQAGERGTPGLPGAPGYSPPPGRPGPQGSCGDRGQPGKPGIPGRPGEAGRDATCQIGFPGPKGQPGGPGPVGAPGPTGYCPPPGLPGTPGPVGPSGHDGLPGKPGSVGYPGPRGNPGQDAEYCPCPPKNRAVVNKYETYPSASSRVASYDPAPSSFVESNYPANEEKEGDYRRRLLAKVLRKQKRLVLANRARTVRRKAVNPKLKAADTTSG</sequence>
<dbReference type="Proteomes" id="UP000835052">
    <property type="component" value="Unassembled WGS sequence"/>
</dbReference>
<reference evidence="6" key="1">
    <citation type="submission" date="2020-10" db="EMBL/GenBank/DDBJ databases">
        <authorList>
            <person name="Kikuchi T."/>
        </authorList>
    </citation>
    <scope>NUCLEOTIDE SEQUENCE</scope>
    <source>
        <strain evidence="6">NKZ352</strain>
    </source>
</reference>
<dbReference type="SMART" id="SM01088">
    <property type="entry name" value="Col_cuticle_N"/>
    <property type="match status" value="1"/>
</dbReference>
<feature type="region of interest" description="Disordered" evidence="4">
    <location>
        <begin position="316"/>
        <end position="342"/>
    </location>
</feature>
<dbReference type="AlphaFoldDB" id="A0A8S1HBF4"/>
<evidence type="ECO:0000256" key="4">
    <source>
        <dbReference type="SAM" id="MobiDB-lite"/>
    </source>
</evidence>
<dbReference type="Pfam" id="PF01391">
    <property type="entry name" value="Collagen"/>
    <property type="match status" value="1"/>
</dbReference>
<evidence type="ECO:0000259" key="5">
    <source>
        <dbReference type="SMART" id="SM01088"/>
    </source>
</evidence>
<evidence type="ECO:0000256" key="3">
    <source>
        <dbReference type="ARBA" id="ARBA00023157"/>
    </source>
</evidence>
<evidence type="ECO:0000313" key="6">
    <source>
        <dbReference type="EMBL" id="CAD6192525.1"/>
    </source>
</evidence>
<feature type="compositionally biased region" description="Pro residues" evidence="4">
    <location>
        <begin position="241"/>
        <end position="266"/>
    </location>
</feature>
<dbReference type="GO" id="GO:0042302">
    <property type="term" value="F:structural constituent of cuticle"/>
    <property type="evidence" value="ECO:0007669"/>
    <property type="project" value="InterPro"/>
</dbReference>
<dbReference type="OrthoDB" id="5840567at2759"/>
<gene>
    <name evidence="6" type="ORF">CAUJ_LOCUS8444</name>
</gene>
<organism evidence="6 7">
    <name type="scientific">Caenorhabditis auriculariae</name>
    <dbReference type="NCBI Taxonomy" id="2777116"/>
    <lineage>
        <taxon>Eukaryota</taxon>
        <taxon>Metazoa</taxon>
        <taxon>Ecdysozoa</taxon>
        <taxon>Nematoda</taxon>
        <taxon>Chromadorea</taxon>
        <taxon>Rhabditida</taxon>
        <taxon>Rhabditina</taxon>
        <taxon>Rhabditomorpha</taxon>
        <taxon>Rhabditoidea</taxon>
        <taxon>Rhabditidae</taxon>
        <taxon>Peloderinae</taxon>
        <taxon>Caenorhabditis</taxon>
    </lineage>
</organism>
<keyword evidence="2" id="KW-0677">Repeat</keyword>
<comment type="subunit">
    <text evidence="1">Collagen polypeptide chains are complexed within the cuticle by disulfide bonds and other types of covalent cross-links.</text>
</comment>
<dbReference type="PANTHER" id="PTHR24637:SF424">
    <property type="entry name" value="NEMATODE CUTICLE COLLAGEN N-TERMINAL DOMAIN-CONTAINING PROTEIN"/>
    <property type="match status" value="1"/>
</dbReference>
<feature type="domain" description="Nematode cuticle collagen N-terminal" evidence="5">
    <location>
        <begin position="7"/>
        <end position="59"/>
    </location>
</feature>
<keyword evidence="7" id="KW-1185">Reference proteome</keyword>
<dbReference type="EMBL" id="CAJGYM010000028">
    <property type="protein sequence ID" value="CAD6192525.1"/>
    <property type="molecule type" value="Genomic_DNA"/>
</dbReference>
<comment type="caution">
    <text evidence="6">The sequence shown here is derived from an EMBL/GenBank/DDBJ whole genome shotgun (WGS) entry which is preliminary data.</text>
</comment>
<evidence type="ECO:0000256" key="1">
    <source>
        <dbReference type="ARBA" id="ARBA00011518"/>
    </source>
</evidence>
<dbReference type="PANTHER" id="PTHR24637">
    <property type="entry name" value="COLLAGEN"/>
    <property type="match status" value="1"/>
</dbReference>
<keyword evidence="3" id="KW-1015">Disulfide bond</keyword>
<accession>A0A8S1HBF4</accession>
<dbReference type="InterPro" id="IPR002486">
    <property type="entry name" value="Col_cuticle_N"/>
</dbReference>
<feature type="region of interest" description="Disordered" evidence="4">
    <location>
        <begin position="170"/>
        <end position="297"/>
    </location>
</feature>
<dbReference type="InterPro" id="IPR008160">
    <property type="entry name" value="Collagen"/>
</dbReference>
<evidence type="ECO:0000313" key="7">
    <source>
        <dbReference type="Proteomes" id="UP000835052"/>
    </source>
</evidence>
<proteinExistence type="predicted"/>
<evidence type="ECO:0000256" key="2">
    <source>
        <dbReference type="ARBA" id="ARBA00022737"/>
    </source>
</evidence>
<protein>
    <recommendedName>
        <fullName evidence="5">Nematode cuticle collagen N-terminal domain-containing protein</fullName>
    </recommendedName>
</protein>